<evidence type="ECO:0000313" key="8">
    <source>
        <dbReference type="Proteomes" id="UP001596505"/>
    </source>
</evidence>
<dbReference type="EMBL" id="JBHTCO010000043">
    <property type="protein sequence ID" value="MFC7395146.1"/>
    <property type="molecule type" value="Genomic_DNA"/>
</dbReference>
<proteinExistence type="predicted"/>
<feature type="transmembrane region" description="Helical" evidence="6">
    <location>
        <begin position="73"/>
        <end position="103"/>
    </location>
</feature>
<reference evidence="8" key="1">
    <citation type="journal article" date="2019" name="Int. J. Syst. Evol. Microbiol.">
        <title>The Global Catalogue of Microorganisms (GCM) 10K type strain sequencing project: providing services to taxonomists for standard genome sequencing and annotation.</title>
        <authorList>
            <consortium name="The Broad Institute Genomics Platform"/>
            <consortium name="The Broad Institute Genome Sequencing Center for Infectious Disease"/>
            <person name="Wu L."/>
            <person name="Ma J."/>
        </authorList>
    </citation>
    <scope>NUCLEOTIDE SEQUENCE [LARGE SCALE GENOMIC DNA]</scope>
    <source>
        <strain evidence="8">CGMCC 1.16305</strain>
    </source>
</reference>
<sequence>MTKEITFKMRLGARSLKTGLAVAIALIISSLLSTMLHFSNVTMSGIAAAVATQPSVRRSLRTMVDNVQGNIIGAIIAILFVKFIGSNPIIVGLAVIIVIVIMLKMRLHSTINLTMVTVIVIMAGLPPKGNFTDYALDRIILVLIGVVCATVVNIVFLPPNYENRLYYKILNQTNELFKWIRLISQHASEHTKIKQELAAFDENKLKIDNYYHWYKEERNYLKKHRFAKHRRSVIFRQMMATTNKLHDILKILERNEQDFHHLPESFKEILQKRLEGLMNYHERILLKFNGKIRDEHHEEHAKDTCKHKMKITESFIDFYDETAQQHWLNLFPLIAAIVAYSQLLEHLDMLVESFQTYHKKANRINLVEENEE</sequence>
<dbReference type="PANTHER" id="PTHR30509:SF27">
    <property type="entry name" value="UPF0421 PROTEIN YGAE"/>
    <property type="match status" value="1"/>
</dbReference>
<evidence type="ECO:0000256" key="6">
    <source>
        <dbReference type="SAM" id="Phobius"/>
    </source>
</evidence>
<dbReference type="PANTHER" id="PTHR30509">
    <property type="entry name" value="P-HYDROXYBENZOIC ACID EFFLUX PUMP SUBUNIT-RELATED"/>
    <property type="match status" value="1"/>
</dbReference>
<evidence type="ECO:0000256" key="2">
    <source>
        <dbReference type="ARBA" id="ARBA00022475"/>
    </source>
</evidence>
<keyword evidence="2" id="KW-1003">Cell membrane</keyword>
<evidence type="ECO:0000313" key="7">
    <source>
        <dbReference type="EMBL" id="MFC7395146.1"/>
    </source>
</evidence>
<evidence type="ECO:0000256" key="4">
    <source>
        <dbReference type="ARBA" id="ARBA00022989"/>
    </source>
</evidence>
<dbReference type="Proteomes" id="UP001596505">
    <property type="component" value="Unassembled WGS sequence"/>
</dbReference>
<keyword evidence="4 6" id="KW-1133">Transmembrane helix</keyword>
<comment type="caution">
    <text evidence="7">The sequence shown here is derived from an EMBL/GenBank/DDBJ whole genome shotgun (WGS) entry which is preliminary data.</text>
</comment>
<evidence type="ECO:0000256" key="3">
    <source>
        <dbReference type="ARBA" id="ARBA00022692"/>
    </source>
</evidence>
<dbReference type="InterPro" id="IPR010343">
    <property type="entry name" value="ArAE_1"/>
</dbReference>
<comment type="subcellular location">
    <subcellularLocation>
        <location evidence="1">Cell membrane</location>
        <topology evidence="1">Multi-pass membrane protein</topology>
    </subcellularLocation>
</comment>
<evidence type="ECO:0000256" key="1">
    <source>
        <dbReference type="ARBA" id="ARBA00004651"/>
    </source>
</evidence>
<gene>
    <name evidence="7" type="ORF">ACFQRG_19745</name>
</gene>
<organism evidence="7 8">
    <name type="scientific">Scopulibacillus cellulosilyticus</name>
    <dbReference type="NCBI Taxonomy" id="2665665"/>
    <lineage>
        <taxon>Bacteria</taxon>
        <taxon>Bacillati</taxon>
        <taxon>Bacillota</taxon>
        <taxon>Bacilli</taxon>
        <taxon>Bacillales</taxon>
        <taxon>Sporolactobacillaceae</taxon>
        <taxon>Scopulibacillus</taxon>
    </lineage>
</organism>
<protein>
    <submittedName>
        <fullName evidence="7">Aromatic acid exporter family protein</fullName>
    </submittedName>
</protein>
<keyword evidence="8" id="KW-1185">Reference proteome</keyword>
<dbReference type="RefSeq" id="WP_380969374.1">
    <property type="nucleotide sequence ID" value="NZ_JBHTCO010000043.1"/>
</dbReference>
<keyword evidence="3 6" id="KW-0812">Transmembrane</keyword>
<dbReference type="Pfam" id="PF06081">
    <property type="entry name" value="ArAE_1"/>
    <property type="match status" value="1"/>
</dbReference>
<accession>A0ABW2Q6N1</accession>
<feature type="transmembrane region" description="Helical" evidence="6">
    <location>
        <begin position="110"/>
        <end position="127"/>
    </location>
</feature>
<name>A0ABW2Q6N1_9BACL</name>
<feature type="transmembrane region" description="Helical" evidence="6">
    <location>
        <begin position="139"/>
        <end position="158"/>
    </location>
</feature>
<evidence type="ECO:0000256" key="5">
    <source>
        <dbReference type="ARBA" id="ARBA00023136"/>
    </source>
</evidence>
<keyword evidence="5 6" id="KW-0472">Membrane</keyword>